<protein>
    <submittedName>
        <fullName evidence="1">HAD superfamily hydrolase</fullName>
    </submittedName>
</protein>
<dbReference type="PANTHER" id="PTHR10000">
    <property type="entry name" value="PHOSPHOSERINE PHOSPHATASE"/>
    <property type="match status" value="1"/>
</dbReference>
<dbReference type="Gene3D" id="3.30.1240.10">
    <property type="match status" value="1"/>
</dbReference>
<dbReference type="eggNOG" id="COG0561">
    <property type="taxonomic scope" value="Bacteria"/>
</dbReference>
<dbReference type="InterPro" id="IPR023214">
    <property type="entry name" value="HAD_sf"/>
</dbReference>
<dbReference type="NCBIfam" id="TIGR00099">
    <property type="entry name" value="Cof-subfamily"/>
    <property type="match status" value="1"/>
</dbReference>
<dbReference type="PANTHER" id="PTHR10000:SF25">
    <property type="entry name" value="PHOSPHATASE YKRA-RELATED"/>
    <property type="match status" value="1"/>
</dbReference>
<dbReference type="GO" id="GO:0005829">
    <property type="term" value="C:cytosol"/>
    <property type="evidence" value="ECO:0007669"/>
    <property type="project" value="TreeGrafter"/>
</dbReference>
<dbReference type="GO" id="GO:0016791">
    <property type="term" value="F:phosphatase activity"/>
    <property type="evidence" value="ECO:0007669"/>
    <property type="project" value="TreeGrafter"/>
</dbReference>
<reference evidence="1 2" key="1">
    <citation type="journal article" date="2001" name="J. Bacteriol.">
        <title>Genome sequence and comparative analysis of the solvent-producing bacterium Clostridium acetobutylicum.</title>
        <authorList>
            <person name="Nolling J."/>
            <person name="Breton G."/>
            <person name="Omelchenko M.V."/>
            <person name="Makarova K.S."/>
            <person name="Zeng Q."/>
            <person name="Gibson R."/>
            <person name="Lee H.M."/>
            <person name="Dubois J."/>
            <person name="Qiu D."/>
            <person name="Hitti J."/>
            <person name="Wolf Y.I."/>
            <person name="Tatusov R.L."/>
            <person name="Sabathe F."/>
            <person name="Doucette-Stamm L."/>
            <person name="Soucaille P."/>
            <person name="Daly M.J."/>
            <person name="Bennett G.N."/>
            <person name="Koonin E.V."/>
            <person name="Smith D.R."/>
        </authorList>
    </citation>
    <scope>NUCLEOTIDE SEQUENCE [LARGE SCALE GENOMIC DNA]</scope>
    <source>
        <strain evidence="2">ATCC 824 / DSM 792 / JCM 1419 / LMG 5710 / VKM B-1787</strain>
    </source>
</reference>
<dbReference type="RefSeq" id="WP_010965719.1">
    <property type="nucleotide sequence ID" value="NC_003030.1"/>
</dbReference>
<dbReference type="InterPro" id="IPR006379">
    <property type="entry name" value="HAD-SF_hydro_IIB"/>
</dbReference>
<dbReference type="STRING" id="272562.CA_C2423"/>
<dbReference type="SUPFAM" id="SSF56784">
    <property type="entry name" value="HAD-like"/>
    <property type="match status" value="1"/>
</dbReference>
<dbReference type="InterPro" id="IPR036412">
    <property type="entry name" value="HAD-like_sf"/>
</dbReference>
<dbReference type="EMBL" id="AE001437">
    <property type="protein sequence ID" value="AAK80378.1"/>
    <property type="molecule type" value="Genomic_DNA"/>
</dbReference>
<dbReference type="InterPro" id="IPR000150">
    <property type="entry name" value="Cof"/>
</dbReference>
<organism evidence="1 2">
    <name type="scientific">Clostridium acetobutylicum (strain ATCC 824 / DSM 792 / JCM 1419 / IAM 19013 / LMG 5710 / NBRC 13948 / NRRL B-527 / VKM B-1787 / 2291 / W)</name>
    <dbReference type="NCBI Taxonomy" id="272562"/>
    <lineage>
        <taxon>Bacteria</taxon>
        <taxon>Bacillati</taxon>
        <taxon>Bacillota</taxon>
        <taxon>Clostridia</taxon>
        <taxon>Eubacteriales</taxon>
        <taxon>Clostridiaceae</taxon>
        <taxon>Clostridium</taxon>
    </lineage>
</organism>
<dbReference type="OrthoDB" id="9810101at2"/>
<evidence type="ECO:0000313" key="1">
    <source>
        <dbReference type="EMBL" id="AAK80378.1"/>
    </source>
</evidence>
<dbReference type="SFLD" id="SFLDG01140">
    <property type="entry name" value="C2.B:_Phosphomannomutase_and_P"/>
    <property type="match status" value="1"/>
</dbReference>
<dbReference type="PIR" id="G97198">
    <property type="entry name" value="G97198"/>
</dbReference>
<dbReference type="PROSITE" id="PS01229">
    <property type="entry name" value="COF_2"/>
    <property type="match status" value="1"/>
</dbReference>
<dbReference type="SFLD" id="SFLDS00003">
    <property type="entry name" value="Haloacid_Dehalogenase"/>
    <property type="match status" value="1"/>
</dbReference>
<dbReference type="AlphaFoldDB" id="Q97GE4"/>
<dbReference type="Pfam" id="PF08282">
    <property type="entry name" value="Hydrolase_3"/>
    <property type="match status" value="1"/>
</dbReference>
<name>Q97GE4_CLOAB</name>
<keyword evidence="1" id="KW-0378">Hydrolase</keyword>
<sequence length="263" mass="30349">MNKKIIFFDIDGTLLVHNGKESTIPYSTKEALKKLKEKGHNLFICSGRPIRFAIQEFQEMVDGYICCNGTYIVYNGKCIYNKLIDKDTLKYLIKEFCKLGISASFSGAYNGYSYNMSSEKIHQMNRFYKTENPYILDNWNIEEIEANNVDVFFKNNEHMEKCIKYLEHKLIFNTHKPYLSADVSFKNWDKSKGIEYLVKYMKRDMKDTMAFGDGKNDITMLKTVNIGIAMGNAVDEVKNKADMVTDSAADDGIYNALNKLHLI</sequence>
<evidence type="ECO:0000313" key="2">
    <source>
        <dbReference type="Proteomes" id="UP000000814"/>
    </source>
</evidence>
<dbReference type="PATRIC" id="fig|272562.8.peg.2620"/>
<proteinExistence type="predicted"/>
<dbReference type="HOGENOM" id="CLU_044146_7_0_9"/>
<dbReference type="KEGG" id="cac:CA_C2423"/>
<dbReference type="GeneID" id="44998902"/>
<dbReference type="Gene3D" id="3.40.50.1000">
    <property type="entry name" value="HAD superfamily/HAD-like"/>
    <property type="match status" value="1"/>
</dbReference>
<dbReference type="Proteomes" id="UP000000814">
    <property type="component" value="Chromosome"/>
</dbReference>
<accession>Q97GE4</accession>
<dbReference type="NCBIfam" id="TIGR01484">
    <property type="entry name" value="HAD-SF-IIB"/>
    <property type="match status" value="1"/>
</dbReference>
<gene>
    <name evidence="1" type="ordered locus">CA_C2423</name>
</gene>
<keyword evidence="2" id="KW-1185">Reference proteome</keyword>
<dbReference type="GO" id="GO:0000287">
    <property type="term" value="F:magnesium ion binding"/>
    <property type="evidence" value="ECO:0007669"/>
    <property type="project" value="TreeGrafter"/>
</dbReference>